<organism evidence="2 3">
    <name type="scientific">Periconia digitata</name>
    <dbReference type="NCBI Taxonomy" id="1303443"/>
    <lineage>
        <taxon>Eukaryota</taxon>
        <taxon>Fungi</taxon>
        <taxon>Dikarya</taxon>
        <taxon>Ascomycota</taxon>
        <taxon>Pezizomycotina</taxon>
        <taxon>Dothideomycetes</taxon>
        <taxon>Pleosporomycetidae</taxon>
        <taxon>Pleosporales</taxon>
        <taxon>Massarineae</taxon>
        <taxon>Periconiaceae</taxon>
        <taxon>Periconia</taxon>
    </lineage>
</organism>
<protein>
    <recommendedName>
        <fullName evidence="1">DUF7730 domain-containing protein</fullName>
    </recommendedName>
</protein>
<reference evidence="2" key="1">
    <citation type="submission" date="2023-01" db="EMBL/GenBank/DDBJ databases">
        <authorList>
            <person name="Van Ghelder C."/>
            <person name="Rancurel C."/>
        </authorList>
    </citation>
    <scope>NUCLEOTIDE SEQUENCE</scope>
    <source>
        <strain evidence="2">CNCM I-4278</strain>
    </source>
</reference>
<dbReference type="InterPro" id="IPR056632">
    <property type="entry name" value="DUF7730"/>
</dbReference>
<feature type="domain" description="DUF7730" evidence="1">
    <location>
        <begin position="2"/>
        <end position="52"/>
    </location>
</feature>
<sequence>MGLLVSCRQAYAEGIESLYSQHVITTQSEKLLLDFPRLVPTFHLANITRLGIVVYAHWDEKLDASVLNLNHLQPILDNLSTHFHRLRDFNLSFIGTRDRHNPGCEFLQGPALPMLDAFHSSKRLRSMRVELPSDAWRTFTEPMQPPDDEGDESWLWPRHGLLWRCLDTKEPTVQLRSYESYERYPRAPTYGDKGKESKGYWLTNGDEGY</sequence>
<evidence type="ECO:0000313" key="3">
    <source>
        <dbReference type="Proteomes" id="UP001152607"/>
    </source>
</evidence>
<dbReference type="Pfam" id="PF24864">
    <property type="entry name" value="DUF7730"/>
    <property type="match status" value="1"/>
</dbReference>
<evidence type="ECO:0000259" key="1">
    <source>
        <dbReference type="Pfam" id="PF24864"/>
    </source>
</evidence>
<evidence type="ECO:0000313" key="2">
    <source>
        <dbReference type="EMBL" id="CAI6332969.1"/>
    </source>
</evidence>
<name>A0A9W4UCR3_9PLEO</name>
<comment type="caution">
    <text evidence="2">The sequence shown here is derived from an EMBL/GenBank/DDBJ whole genome shotgun (WGS) entry which is preliminary data.</text>
</comment>
<proteinExistence type="predicted"/>
<keyword evidence="3" id="KW-1185">Reference proteome</keyword>
<dbReference type="EMBL" id="CAOQHR010000004">
    <property type="protein sequence ID" value="CAI6332969.1"/>
    <property type="molecule type" value="Genomic_DNA"/>
</dbReference>
<gene>
    <name evidence="2" type="ORF">PDIGIT_LOCUS6002</name>
</gene>
<dbReference type="Proteomes" id="UP001152607">
    <property type="component" value="Unassembled WGS sequence"/>
</dbReference>
<dbReference type="OrthoDB" id="515692at2759"/>
<dbReference type="AlphaFoldDB" id="A0A9W4UCR3"/>
<accession>A0A9W4UCR3</accession>